<dbReference type="Pfam" id="PF00643">
    <property type="entry name" value="zf-B_box"/>
    <property type="match status" value="1"/>
</dbReference>
<dbReference type="PANTHER" id="PTHR25462">
    <property type="entry name" value="BONUS, ISOFORM C-RELATED"/>
    <property type="match status" value="1"/>
</dbReference>
<dbReference type="InterPro" id="IPR001841">
    <property type="entry name" value="Znf_RING"/>
</dbReference>
<accession>A0AAD9K5K8</accession>
<dbReference type="Proteomes" id="UP001208570">
    <property type="component" value="Unassembled WGS sequence"/>
</dbReference>
<dbReference type="Gene3D" id="3.30.160.60">
    <property type="entry name" value="Classic Zinc Finger"/>
    <property type="match status" value="1"/>
</dbReference>
<dbReference type="InterPro" id="IPR000315">
    <property type="entry name" value="Znf_B-box"/>
</dbReference>
<dbReference type="PANTHER" id="PTHR25462:SF291">
    <property type="entry name" value="E3 UBIQUITIN-PROTEIN LIGASE TRIM45"/>
    <property type="match status" value="1"/>
</dbReference>
<reference evidence="7" key="1">
    <citation type="journal article" date="2023" name="Mol. Biol. Evol.">
        <title>Third-Generation Sequencing Reveals the Adaptive Role of the Epigenome in Three Deep-Sea Polychaetes.</title>
        <authorList>
            <person name="Perez M."/>
            <person name="Aroh O."/>
            <person name="Sun Y."/>
            <person name="Lan Y."/>
            <person name="Juniper S.K."/>
            <person name="Young C.R."/>
            <person name="Angers B."/>
            <person name="Qian P.Y."/>
        </authorList>
    </citation>
    <scope>NUCLEOTIDE SEQUENCE</scope>
    <source>
        <strain evidence="7">P08H-3</strain>
    </source>
</reference>
<protein>
    <submittedName>
        <fullName evidence="7">Uncharacterized protein</fullName>
    </submittedName>
</protein>
<gene>
    <name evidence="7" type="ORF">LSH36_52g08018</name>
</gene>
<evidence type="ECO:0000256" key="4">
    <source>
        <dbReference type="PROSITE-ProRule" id="PRU00024"/>
    </source>
</evidence>
<dbReference type="SUPFAM" id="SSF57850">
    <property type="entry name" value="RING/U-box"/>
    <property type="match status" value="1"/>
</dbReference>
<dbReference type="EMBL" id="JAODUP010000052">
    <property type="protein sequence ID" value="KAK2165319.1"/>
    <property type="molecule type" value="Genomic_DNA"/>
</dbReference>
<evidence type="ECO:0000259" key="6">
    <source>
        <dbReference type="PROSITE" id="PS50119"/>
    </source>
</evidence>
<keyword evidence="2 4" id="KW-0863">Zinc-finger</keyword>
<sequence>MEMNGICDMDEGNVIKMESFQGNNGIKPLLRLCACVECDERNITNMALLPCLHVICTRCVSAGIHAKTALFSCPRCGYMVHVRDSDNLMDSFKGLPEYLRIGDKNNGTLSCSRSNTRCEKDLSQNGGDPDVVSRCEICSTSSSEASLFHCNECDKTLCDSCRQGGHQLHQTIPILDYVQGKMDYIRCLIGDITEKIARHERSMSSVNRVKHYLAATKEQIRNDIIERATYLVDMINQRKQLLLQEVDETFMNHANNYSKMEQCFRDELNQFKFVKDFSDSLLEYGCEKDILSLHSEVSDQCLRQLHQVPDASVDILSVALDVPSKGKEQATLEKLFGSLKEGTVLCDSAKQYACFNVDVIWPTAITQSSGKEVVITGKTGALDSEGKALFFDGRGKLYTQIRFDAQHVPFDVKAVGGGMVWLSNNMGELRLMSVTSRIKKTITDVFQGSGRLAFLSDGSLIVSSNTEREVKILDMNGQFIRSVRIPNVNDDAGDENRQIMVNAMASTSDDIIVISDAHDCRIIGFSAADGALKFTYDSSSASGSMPPLKCPSAVCCDPFNNILVADFTSNNIHLLSKSGQFLGCLLDKSSGVSCPNCLTLDSEGHLYIGQYGGDILVYSYINCVKKA</sequence>
<dbReference type="Gene3D" id="2.120.10.30">
    <property type="entry name" value="TolB, C-terminal domain"/>
    <property type="match status" value="1"/>
</dbReference>
<dbReference type="PROSITE" id="PS50089">
    <property type="entry name" value="ZF_RING_2"/>
    <property type="match status" value="1"/>
</dbReference>
<evidence type="ECO:0000313" key="8">
    <source>
        <dbReference type="Proteomes" id="UP001208570"/>
    </source>
</evidence>
<dbReference type="InterPro" id="IPR047153">
    <property type="entry name" value="TRIM45/56/19-like"/>
</dbReference>
<dbReference type="GO" id="GO:0008270">
    <property type="term" value="F:zinc ion binding"/>
    <property type="evidence" value="ECO:0007669"/>
    <property type="project" value="UniProtKB-KW"/>
</dbReference>
<feature type="domain" description="B box-type" evidence="6">
    <location>
        <begin position="133"/>
        <end position="174"/>
    </location>
</feature>
<comment type="caution">
    <text evidence="7">The sequence shown here is derived from an EMBL/GenBank/DDBJ whole genome shotgun (WGS) entry which is preliminary data.</text>
</comment>
<name>A0AAD9K5K8_9ANNE</name>
<evidence type="ECO:0000313" key="7">
    <source>
        <dbReference type="EMBL" id="KAK2165319.1"/>
    </source>
</evidence>
<evidence type="ECO:0000256" key="2">
    <source>
        <dbReference type="ARBA" id="ARBA00022771"/>
    </source>
</evidence>
<dbReference type="InterPro" id="IPR017907">
    <property type="entry name" value="Znf_RING_CS"/>
</dbReference>
<feature type="domain" description="RING-type" evidence="5">
    <location>
        <begin position="35"/>
        <end position="76"/>
    </location>
</feature>
<proteinExistence type="predicted"/>
<keyword evidence="1" id="KW-0479">Metal-binding</keyword>
<dbReference type="SUPFAM" id="SSF57845">
    <property type="entry name" value="B-box zinc-binding domain"/>
    <property type="match status" value="1"/>
</dbReference>
<dbReference type="InterPro" id="IPR011042">
    <property type="entry name" value="6-blade_b-propeller_TolB-like"/>
</dbReference>
<evidence type="ECO:0000259" key="5">
    <source>
        <dbReference type="PROSITE" id="PS50089"/>
    </source>
</evidence>
<dbReference type="InterPro" id="IPR013083">
    <property type="entry name" value="Znf_RING/FYVE/PHD"/>
</dbReference>
<dbReference type="SUPFAM" id="SSF101898">
    <property type="entry name" value="NHL repeat"/>
    <property type="match status" value="1"/>
</dbReference>
<keyword evidence="8" id="KW-1185">Reference proteome</keyword>
<evidence type="ECO:0000256" key="3">
    <source>
        <dbReference type="ARBA" id="ARBA00022833"/>
    </source>
</evidence>
<dbReference type="AlphaFoldDB" id="A0AAD9K5K8"/>
<dbReference type="PROSITE" id="PS00518">
    <property type="entry name" value="ZF_RING_1"/>
    <property type="match status" value="1"/>
</dbReference>
<evidence type="ECO:0000256" key="1">
    <source>
        <dbReference type="ARBA" id="ARBA00022723"/>
    </source>
</evidence>
<organism evidence="7 8">
    <name type="scientific">Paralvinella palmiformis</name>
    <dbReference type="NCBI Taxonomy" id="53620"/>
    <lineage>
        <taxon>Eukaryota</taxon>
        <taxon>Metazoa</taxon>
        <taxon>Spiralia</taxon>
        <taxon>Lophotrochozoa</taxon>
        <taxon>Annelida</taxon>
        <taxon>Polychaeta</taxon>
        <taxon>Sedentaria</taxon>
        <taxon>Canalipalpata</taxon>
        <taxon>Terebellida</taxon>
        <taxon>Terebelliformia</taxon>
        <taxon>Alvinellidae</taxon>
        <taxon>Paralvinella</taxon>
    </lineage>
</organism>
<dbReference type="PROSITE" id="PS50119">
    <property type="entry name" value="ZF_BBOX"/>
    <property type="match status" value="1"/>
</dbReference>
<keyword evidence="3" id="KW-0862">Zinc</keyword>
<dbReference type="GO" id="GO:0061630">
    <property type="term" value="F:ubiquitin protein ligase activity"/>
    <property type="evidence" value="ECO:0007669"/>
    <property type="project" value="TreeGrafter"/>
</dbReference>
<dbReference type="Gene3D" id="3.30.40.10">
    <property type="entry name" value="Zinc/RING finger domain, C3HC4 (zinc finger)"/>
    <property type="match status" value="1"/>
</dbReference>